<dbReference type="InterPro" id="IPR036955">
    <property type="entry name" value="AP2/ERF_dom_sf"/>
</dbReference>
<reference evidence="7" key="1">
    <citation type="submission" date="2023-07" db="EMBL/GenBank/DDBJ databases">
        <authorList>
            <consortium name="AG Swart"/>
            <person name="Singh M."/>
            <person name="Singh A."/>
            <person name="Seah K."/>
            <person name="Emmerich C."/>
        </authorList>
    </citation>
    <scope>NUCLEOTIDE SEQUENCE</scope>
    <source>
        <strain evidence="7">DP1</strain>
    </source>
</reference>
<evidence type="ECO:0000313" key="8">
    <source>
        <dbReference type="Proteomes" id="UP001295684"/>
    </source>
</evidence>
<organism evidence="7 8">
    <name type="scientific">Euplotes crassus</name>
    <dbReference type="NCBI Taxonomy" id="5936"/>
    <lineage>
        <taxon>Eukaryota</taxon>
        <taxon>Sar</taxon>
        <taxon>Alveolata</taxon>
        <taxon>Ciliophora</taxon>
        <taxon>Intramacronucleata</taxon>
        <taxon>Spirotrichea</taxon>
        <taxon>Hypotrichia</taxon>
        <taxon>Euplotida</taxon>
        <taxon>Euplotidae</taxon>
        <taxon>Moneuplotes</taxon>
    </lineage>
</organism>
<keyword evidence="5" id="KW-0539">Nucleus</keyword>
<dbReference type="SUPFAM" id="SSF54171">
    <property type="entry name" value="DNA-binding domain"/>
    <property type="match status" value="1"/>
</dbReference>
<dbReference type="EMBL" id="CAMPGE010013743">
    <property type="protein sequence ID" value="CAI2372457.1"/>
    <property type="molecule type" value="Genomic_DNA"/>
</dbReference>
<evidence type="ECO:0000259" key="6">
    <source>
        <dbReference type="PROSITE" id="PS51032"/>
    </source>
</evidence>
<dbReference type="GO" id="GO:0005634">
    <property type="term" value="C:nucleus"/>
    <property type="evidence" value="ECO:0007669"/>
    <property type="project" value="UniProtKB-SubCell"/>
</dbReference>
<dbReference type="InterPro" id="IPR016177">
    <property type="entry name" value="DNA-bd_dom_sf"/>
</dbReference>
<comment type="caution">
    <text evidence="7">The sequence shown here is derived from an EMBL/GenBank/DDBJ whole genome shotgun (WGS) entry which is preliminary data.</text>
</comment>
<keyword evidence="4" id="KW-0804">Transcription</keyword>
<keyword evidence="8" id="KW-1185">Reference proteome</keyword>
<protein>
    <recommendedName>
        <fullName evidence="6">AP2/ERF domain-containing protein</fullName>
    </recommendedName>
</protein>
<keyword evidence="2" id="KW-0805">Transcription regulation</keyword>
<dbReference type="AlphaFoldDB" id="A0AAD1USB2"/>
<accession>A0AAD1USB2</accession>
<dbReference type="PROSITE" id="PS51032">
    <property type="entry name" value="AP2_ERF"/>
    <property type="match status" value="1"/>
</dbReference>
<evidence type="ECO:0000256" key="5">
    <source>
        <dbReference type="ARBA" id="ARBA00023242"/>
    </source>
</evidence>
<dbReference type="Proteomes" id="UP001295684">
    <property type="component" value="Unassembled WGS sequence"/>
</dbReference>
<sequence length="226" mass="26199">MENNCTLYFQADIQPQYRLELHVFQPINVIIIPDWEIASSMNEYCMCNLGPNSSCVDKNVISPHEHQPIRNSSISSQIIEEMKPSFAKAERNRRRRAARLTNTQRTIYLRRKLVDLCRELDSIDDQDITVVYGQSKIASISVRPSNRRSRFVGVFKNTSKWQALIDISSWKTYIQTYSTEQEAARAYDLMSLLLKGLRALTNFDYSKADILELFTTHSDIIDKFCS</sequence>
<dbReference type="GO" id="GO:0003700">
    <property type="term" value="F:DNA-binding transcription factor activity"/>
    <property type="evidence" value="ECO:0007669"/>
    <property type="project" value="InterPro"/>
</dbReference>
<evidence type="ECO:0000256" key="1">
    <source>
        <dbReference type="ARBA" id="ARBA00004123"/>
    </source>
</evidence>
<dbReference type="Gene3D" id="3.30.730.10">
    <property type="entry name" value="AP2/ERF domain"/>
    <property type="match status" value="1"/>
</dbReference>
<feature type="domain" description="AP2/ERF" evidence="6">
    <location>
        <begin position="141"/>
        <end position="204"/>
    </location>
</feature>
<dbReference type="SMART" id="SM00380">
    <property type="entry name" value="AP2"/>
    <property type="match status" value="1"/>
</dbReference>
<proteinExistence type="predicted"/>
<evidence type="ECO:0000256" key="4">
    <source>
        <dbReference type="ARBA" id="ARBA00023163"/>
    </source>
</evidence>
<keyword evidence="3" id="KW-0238">DNA-binding</keyword>
<evidence type="ECO:0000313" key="7">
    <source>
        <dbReference type="EMBL" id="CAI2372457.1"/>
    </source>
</evidence>
<dbReference type="GO" id="GO:0003677">
    <property type="term" value="F:DNA binding"/>
    <property type="evidence" value="ECO:0007669"/>
    <property type="project" value="UniProtKB-KW"/>
</dbReference>
<evidence type="ECO:0000256" key="2">
    <source>
        <dbReference type="ARBA" id="ARBA00023015"/>
    </source>
</evidence>
<comment type="subcellular location">
    <subcellularLocation>
        <location evidence="1">Nucleus</location>
    </subcellularLocation>
</comment>
<gene>
    <name evidence="7" type="ORF">ECRASSUSDP1_LOCUS13787</name>
</gene>
<name>A0AAD1USB2_EUPCR</name>
<evidence type="ECO:0000256" key="3">
    <source>
        <dbReference type="ARBA" id="ARBA00023125"/>
    </source>
</evidence>
<dbReference type="InterPro" id="IPR001471">
    <property type="entry name" value="AP2/ERF_dom"/>
</dbReference>